<keyword evidence="1" id="KW-0812">Transmembrane</keyword>
<dbReference type="PANTHER" id="PTHR39174">
    <property type="entry name" value="INNER MEMBRANE PROTEIN-RELATED"/>
    <property type="match status" value="1"/>
</dbReference>
<gene>
    <name evidence="2" type="ORF">J2S02_000177</name>
</gene>
<name>A0ABT9YV37_9BACI</name>
<feature type="transmembrane region" description="Helical" evidence="1">
    <location>
        <begin position="52"/>
        <end position="75"/>
    </location>
</feature>
<protein>
    <submittedName>
        <fullName evidence="2">Membrane protein YhdT</fullName>
    </submittedName>
</protein>
<keyword evidence="1" id="KW-1133">Transmembrane helix</keyword>
<dbReference type="Pfam" id="PF06196">
    <property type="entry name" value="DUF997"/>
    <property type="match status" value="1"/>
</dbReference>
<sequence length="90" mass="10562">MKDKRFKIAHREAVIGIALVLFNFIWWFGFAYGMGGGDPTEYRYIFGMPEWFFYSCVLGFIVVVILVFIVVNYIFKEVPFEDDEDGGEQR</sequence>
<evidence type="ECO:0000313" key="2">
    <source>
        <dbReference type="EMBL" id="MDQ0223855.1"/>
    </source>
</evidence>
<feature type="transmembrane region" description="Helical" evidence="1">
    <location>
        <begin position="12"/>
        <end position="32"/>
    </location>
</feature>
<dbReference type="EMBL" id="JAUSTZ010000001">
    <property type="protein sequence ID" value="MDQ0223855.1"/>
    <property type="molecule type" value="Genomic_DNA"/>
</dbReference>
<keyword evidence="1" id="KW-0472">Membrane</keyword>
<organism evidence="2 3">
    <name type="scientific">Metabacillus niabensis</name>
    <dbReference type="NCBI Taxonomy" id="324854"/>
    <lineage>
        <taxon>Bacteria</taxon>
        <taxon>Bacillati</taxon>
        <taxon>Bacillota</taxon>
        <taxon>Bacilli</taxon>
        <taxon>Bacillales</taxon>
        <taxon>Bacillaceae</taxon>
        <taxon>Metabacillus</taxon>
    </lineage>
</organism>
<evidence type="ECO:0000256" key="1">
    <source>
        <dbReference type="SAM" id="Phobius"/>
    </source>
</evidence>
<dbReference type="Proteomes" id="UP001232245">
    <property type="component" value="Unassembled WGS sequence"/>
</dbReference>
<accession>A0ABT9YV37</accession>
<evidence type="ECO:0000313" key="3">
    <source>
        <dbReference type="Proteomes" id="UP001232245"/>
    </source>
</evidence>
<dbReference type="RefSeq" id="WP_145580739.1">
    <property type="nucleotide sequence ID" value="NZ_CADEPK010000201.1"/>
</dbReference>
<comment type="caution">
    <text evidence="2">The sequence shown here is derived from an EMBL/GenBank/DDBJ whole genome shotgun (WGS) entry which is preliminary data.</text>
</comment>
<reference evidence="2 3" key="1">
    <citation type="submission" date="2023-07" db="EMBL/GenBank/DDBJ databases">
        <title>Genomic Encyclopedia of Type Strains, Phase IV (KMG-IV): sequencing the most valuable type-strain genomes for metagenomic binning, comparative biology and taxonomic classification.</title>
        <authorList>
            <person name="Goeker M."/>
        </authorList>
    </citation>
    <scope>NUCLEOTIDE SEQUENCE [LARGE SCALE GENOMIC DNA]</scope>
    <source>
        <strain evidence="2 3">DSM 17723</strain>
    </source>
</reference>
<dbReference type="PANTHER" id="PTHR39174:SF1">
    <property type="entry name" value="INNER MEMBRANE PROTEIN"/>
    <property type="match status" value="1"/>
</dbReference>
<keyword evidence="3" id="KW-1185">Reference proteome</keyword>
<proteinExistence type="predicted"/>
<dbReference type="InterPro" id="IPR010398">
    <property type="entry name" value="DUF997"/>
</dbReference>